<dbReference type="InterPro" id="IPR050794">
    <property type="entry name" value="CPA2_transporter"/>
</dbReference>
<organism evidence="14 15">
    <name type="scientific">Xanthoceras sorbifolium</name>
    <dbReference type="NCBI Taxonomy" id="99658"/>
    <lineage>
        <taxon>Eukaryota</taxon>
        <taxon>Viridiplantae</taxon>
        <taxon>Streptophyta</taxon>
        <taxon>Embryophyta</taxon>
        <taxon>Tracheophyta</taxon>
        <taxon>Spermatophyta</taxon>
        <taxon>Magnoliopsida</taxon>
        <taxon>eudicotyledons</taxon>
        <taxon>Gunneridae</taxon>
        <taxon>Pentapetalae</taxon>
        <taxon>rosids</taxon>
        <taxon>malvids</taxon>
        <taxon>Sapindales</taxon>
        <taxon>Sapindaceae</taxon>
        <taxon>Xanthoceroideae</taxon>
        <taxon>Xanthoceras</taxon>
    </lineage>
</organism>
<evidence type="ECO:0000259" key="13">
    <source>
        <dbReference type="Pfam" id="PF23259"/>
    </source>
</evidence>
<feature type="transmembrane region" description="Helical" evidence="10">
    <location>
        <begin position="75"/>
        <end position="95"/>
    </location>
</feature>
<feature type="domain" description="Cation/H(+) antiporter C-terminal" evidence="13">
    <location>
        <begin position="640"/>
        <end position="800"/>
    </location>
</feature>
<keyword evidence="3" id="KW-0633">Potassium transport</keyword>
<comment type="caution">
    <text evidence="14">The sequence shown here is derived from an EMBL/GenBank/DDBJ whole genome shotgun (WGS) entry which is preliminary data.</text>
</comment>
<keyword evidence="15" id="KW-1185">Reference proteome</keyword>
<feature type="transmembrane region" description="Helical" evidence="10">
    <location>
        <begin position="208"/>
        <end position="230"/>
    </location>
</feature>
<feature type="transmembrane region" description="Helical" evidence="10">
    <location>
        <begin position="350"/>
        <end position="379"/>
    </location>
</feature>
<feature type="transmembrane region" description="Helical" evidence="10">
    <location>
        <begin position="415"/>
        <end position="437"/>
    </location>
</feature>
<keyword evidence="4 10" id="KW-0812">Transmembrane</keyword>
<evidence type="ECO:0000256" key="1">
    <source>
        <dbReference type="ARBA" id="ARBA00004141"/>
    </source>
</evidence>
<protein>
    <recommendedName>
        <fullName evidence="16">Cation/H+ exchanger domain-containing protein</fullName>
    </recommendedName>
</protein>
<feature type="domain" description="Cation/H+ exchanger transmembrane" evidence="11">
    <location>
        <begin position="58"/>
        <end position="435"/>
    </location>
</feature>
<feature type="transmembrane region" description="Helical" evidence="10">
    <location>
        <begin position="42"/>
        <end position="63"/>
    </location>
</feature>
<dbReference type="InterPro" id="IPR006153">
    <property type="entry name" value="Cation/H_exchanger_TM"/>
</dbReference>
<reference evidence="14 15" key="1">
    <citation type="submission" date="2021-02" db="EMBL/GenBank/DDBJ databases">
        <title>Plant Genome Project.</title>
        <authorList>
            <person name="Zhang R.-G."/>
        </authorList>
    </citation>
    <scope>NUCLEOTIDE SEQUENCE [LARGE SCALE GENOMIC DNA]</scope>
    <source>
        <tissue evidence="14">Leaves</tissue>
    </source>
</reference>
<feature type="transmembrane region" description="Helical" evidence="10">
    <location>
        <begin position="236"/>
        <end position="254"/>
    </location>
</feature>
<evidence type="ECO:0000259" key="11">
    <source>
        <dbReference type="Pfam" id="PF00999"/>
    </source>
</evidence>
<dbReference type="Pfam" id="PF23259">
    <property type="entry name" value="CHX17_C"/>
    <property type="match status" value="1"/>
</dbReference>
<evidence type="ECO:0000256" key="6">
    <source>
        <dbReference type="ARBA" id="ARBA00022989"/>
    </source>
</evidence>
<dbReference type="InterPro" id="IPR038770">
    <property type="entry name" value="Na+/solute_symporter_sf"/>
</dbReference>
<keyword evidence="7" id="KW-0406">Ion transport</keyword>
<evidence type="ECO:0000256" key="9">
    <source>
        <dbReference type="ARBA" id="ARBA00038341"/>
    </source>
</evidence>
<keyword evidence="8 10" id="KW-0472">Membrane</keyword>
<evidence type="ECO:0000256" key="5">
    <source>
        <dbReference type="ARBA" id="ARBA00022958"/>
    </source>
</evidence>
<accession>A0ABQ8HJ58</accession>
<sequence>MSEEANIFGRYNISNAQGYEITICYMQNITQGSSFWQTQNTFYLHLPLLSMQLALMIFISRLLMLILKPLGQPRFVAEVIAGILIGPSCFSSTIVSKTFFPFESVMLLETFANLGLNYYMFLVGLEMDLSAVRNMSKKSLSIGIATILIPLFAGAGLYFLPMHTKGPASSTQPLGAVFWAITLSITSFPDLARVLSHFKLLHTDLGRIGLTTSILSDITAWVLLLVAIVTFNNHKFLGTAIPTLIFLMICWYVLRPGIAWMIRQTENKGGKFNETHIYYVTCGVAACGLVTDACGSHSMIGGFMLGLIIPKGELAIKIMESSEEFVNGIMLPSFIMLNGIRTNLRDLPHIANLVVVSLITIAATSLKILTSVIICFFFGMSPSDGLALGTLMNTKGVFALIVLNEGRGLKAMDSTTMSIITFTILFMTAMVAPILLLTNKTTRHARQYKQRTIQRSNPNTEFRILTCIHSLGNLSGIINLLEVSNSTRKSPIIVFAVHLVEYMGRASAMMIVQEPGKKNYASNQPPSRERAESDQIFNAFESYRDRHHTVAVQPLTVVSPYTTMHEDIFQFTEDRHVAVILIPFHKQATVAGGLQCDNHPIREVNQNLLLNSPCSVGILVDRGLRFFNPLESSSHARIKLRVAMLFVGGFDNQEALSYAYRIAGTPGVTLTVVRFLPNKDVEQNVNNEYDGEGNLVSTSESEIEKELDDDFINELRFKSKFDESITYLEKLLNNGEELLESIRRKYNDFDLYIVGRGLEMKSPLAIGLSELIDNPELGPIGDALVSSAFTSHASVLVVQQPARDNGLHRPMGNFRQKKWASPILNPE</sequence>
<proteinExistence type="inferred from homology"/>
<name>A0ABQ8HJ58_9ROSI</name>
<evidence type="ECO:0000256" key="2">
    <source>
        <dbReference type="ARBA" id="ARBA00022448"/>
    </source>
</evidence>
<dbReference type="PANTHER" id="PTHR32468:SF74">
    <property type="entry name" value="CATION_H(+) ANTIPORTER 21-RELATED"/>
    <property type="match status" value="1"/>
</dbReference>
<dbReference type="InterPro" id="IPR057291">
    <property type="entry name" value="CHX17_2nd"/>
</dbReference>
<evidence type="ECO:0000313" key="15">
    <source>
        <dbReference type="Proteomes" id="UP000827721"/>
    </source>
</evidence>
<comment type="subcellular location">
    <subcellularLocation>
        <location evidence="1">Membrane</location>
        <topology evidence="1">Multi-pass membrane protein</topology>
    </subcellularLocation>
</comment>
<feature type="transmembrane region" description="Helical" evidence="10">
    <location>
        <begin position="176"/>
        <end position="196"/>
    </location>
</feature>
<evidence type="ECO:0000256" key="4">
    <source>
        <dbReference type="ARBA" id="ARBA00022692"/>
    </source>
</evidence>
<dbReference type="Pfam" id="PF23256">
    <property type="entry name" value="CHX17_2nd"/>
    <property type="match status" value="1"/>
</dbReference>
<keyword evidence="2" id="KW-0813">Transport</keyword>
<dbReference type="Gene3D" id="1.20.1530.20">
    <property type="match status" value="1"/>
</dbReference>
<keyword evidence="6 10" id="KW-1133">Transmembrane helix</keyword>
<feature type="transmembrane region" description="Helical" evidence="10">
    <location>
        <begin position="107"/>
        <end position="127"/>
    </location>
</feature>
<dbReference type="PANTHER" id="PTHR32468">
    <property type="entry name" value="CATION/H + ANTIPORTER"/>
    <property type="match status" value="1"/>
</dbReference>
<dbReference type="InterPro" id="IPR057290">
    <property type="entry name" value="CHX17_C"/>
</dbReference>
<evidence type="ECO:0008006" key="16">
    <source>
        <dbReference type="Google" id="ProtNLM"/>
    </source>
</evidence>
<evidence type="ECO:0000256" key="7">
    <source>
        <dbReference type="ARBA" id="ARBA00023065"/>
    </source>
</evidence>
<feature type="transmembrane region" description="Helical" evidence="10">
    <location>
        <begin position="385"/>
        <end position="403"/>
    </location>
</feature>
<dbReference type="EMBL" id="JAFEMO010000010">
    <property type="protein sequence ID" value="KAH7561082.1"/>
    <property type="molecule type" value="Genomic_DNA"/>
</dbReference>
<evidence type="ECO:0000313" key="14">
    <source>
        <dbReference type="EMBL" id="KAH7561082.1"/>
    </source>
</evidence>
<evidence type="ECO:0000256" key="10">
    <source>
        <dbReference type="SAM" id="Phobius"/>
    </source>
</evidence>
<evidence type="ECO:0000256" key="3">
    <source>
        <dbReference type="ARBA" id="ARBA00022538"/>
    </source>
</evidence>
<keyword evidence="5" id="KW-0630">Potassium</keyword>
<evidence type="ECO:0000259" key="12">
    <source>
        <dbReference type="Pfam" id="PF23256"/>
    </source>
</evidence>
<dbReference type="Pfam" id="PF00999">
    <property type="entry name" value="Na_H_Exchanger"/>
    <property type="match status" value="1"/>
</dbReference>
<gene>
    <name evidence="14" type="ORF">JRO89_XS10G0170600</name>
</gene>
<feature type="domain" description="Cation/H(+) antiporter central" evidence="12">
    <location>
        <begin position="492"/>
        <end position="624"/>
    </location>
</feature>
<feature type="transmembrane region" description="Helical" evidence="10">
    <location>
        <begin position="139"/>
        <end position="160"/>
    </location>
</feature>
<comment type="similarity">
    <text evidence="9">Belongs to the monovalent cation:proton antiporter 2 (CPA2) transporter (TC 2.A.37) family. CHX (TC 2.A.37.4) subfamily.</text>
</comment>
<dbReference type="Proteomes" id="UP000827721">
    <property type="component" value="Unassembled WGS sequence"/>
</dbReference>
<evidence type="ECO:0000256" key="8">
    <source>
        <dbReference type="ARBA" id="ARBA00023136"/>
    </source>
</evidence>